<organism evidence="2 3">
    <name type="scientific">Gemmata palustris</name>
    <dbReference type="NCBI Taxonomy" id="2822762"/>
    <lineage>
        <taxon>Bacteria</taxon>
        <taxon>Pseudomonadati</taxon>
        <taxon>Planctomycetota</taxon>
        <taxon>Planctomycetia</taxon>
        <taxon>Gemmatales</taxon>
        <taxon>Gemmataceae</taxon>
        <taxon>Gemmata</taxon>
    </lineage>
</organism>
<sequence>MSARRWFVLLGFVLVSLVLALGWFAWAVFNAPPGQRMSAMGITGILQLLELPLAYGLLRLSDYAHTWAMRLNLVKIVSAAGLTIGAFAGVRDPELIAGGLAICGFFGAYTLFLRRNAEFFD</sequence>
<reference evidence="2 3" key="1">
    <citation type="submission" date="2021-04" db="EMBL/GenBank/DDBJ databases">
        <authorList>
            <person name="Ivanova A."/>
        </authorList>
    </citation>
    <scope>NUCLEOTIDE SEQUENCE [LARGE SCALE GENOMIC DNA]</scope>
    <source>
        <strain evidence="2 3">G18</strain>
    </source>
</reference>
<keyword evidence="1" id="KW-0472">Membrane</keyword>
<dbReference type="Proteomes" id="UP000676565">
    <property type="component" value="Unassembled WGS sequence"/>
</dbReference>
<evidence type="ECO:0008006" key="4">
    <source>
        <dbReference type="Google" id="ProtNLM"/>
    </source>
</evidence>
<dbReference type="EMBL" id="JAGKQQ010000001">
    <property type="protein sequence ID" value="MBP3959277.1"/>
    <property type="molecule type" value="Genomic_DNA"/>
</dbReference>
<keyword evidence="1" id="KW-0812">Transmembrane</keyword>
<comment type="caution">
    <text evidence="2">The sequence shown here is derived from an EMBL/GenBank/DDBJ whole genome shotgun (WGS) entry which is preliminary data.</text>
</comment>
<keyword evidence="3" id="KW-1185">Reference proteome</keyword>
<evidence type="ECO:0000313" key="2">
    <source>
        <dbReference type="EMBL" id="MBP3959277.1"/>
    </source>
</evidence>
<protein>
    <recommendedName>
        <fullName evidence="4">MFS transporter</fullName>
    </recommendedName>
</protein>
<keyword evidence="1" id="KW-1133">Transmembrane helix</keyword>
<accession>A0ABS5C0V0</accession>
<gene>
    <name evidence="2" type="ORF">J8F10_28875</name>
</gene>
<evidence type="ECO:0000256" key="1">
    <source>
        <dbReference type="SAM" id="Phobius"/>
    </source>
</evidence>
<dbReference type="RefSeq" id="WP_210659888.1">
    <property type="nucleotide sequence ID" value="NZ_JAGKQQ010000001.1"/>
</dbReference>
<name>A0ABS5C0V0_9BACT</name>
<evidence type="ECO:0000313" key="3">
    <source>
        <dbReference type="Proteomes" id="UP000676565"/>
    </source>
</evidence>
<feature type="transmembrane region" description="Helical" evidence="1">
    <location>
        <begin position="37"/>
        <end position="58"/>
    </location>
</feature>
<feature type="transmembrane region" description="Helical" evidence="1">
    <location>
        <begin position="95"/>
        <end position="113"/>
    </location>
</feature>
<proteinExistence type="predicted"/>
<feature type="transmembrane region" description="Helical" evidence="1">
    <location>
        <begin position="70"/>
        <end position="89"/>
    </location>
</feature>